<dbReference type="PANTHER" id="PTHR11557:SF0">
    <property type="entry name" value="PORPHOBILINOGEN DEAMINASE"/>
    <property type="match status" value="1"/>
</dbReference>
<keyword evidence="5 7" id="KW-0627">Porphyrin biosynthesis</keyword>
<evidence type="ECO:0000259" key="10">
    <source>
        <dbReference type="Pfam" id="PF02602"/>
    </source>
</evidence>
<comment type="caution">
    <text evidence="12">The sequence shown here is derived from an EMBL/GenBank/DDBJ whole genome shotgun (WGS) entry which is preliminary data.</text>
</comment>
<dbReference type="Pfam" id="PF02602">
    <property type="entry name" value="HEM4"/>
    <property type="match status" value="1"/>
</dbReference>
<dbReference type="InterPro" id="IPR022417">
    <property type="entry name" value="Porphobilin_deaminase_N"/>
</dbReference>
<sequence>MTAHRALRIGTRGSALARAQSGTIASLLGEAGIATELVVVSTRGDRSNAPIEQIGGAGVFVSGVRDALIAGRCDVAVHSLKDLPVAQPPGIIVAAISARVDPRDALCARDGLPLSRLPADARVGTGSARRRLHLLSRRPDLRVEPLRGNVDSRLQKVADGELDAVVLAVAGLARLGRIDAITDIFDPVDAPYAPGQGALAIECRANDAASIAALARLDDATSRLETTAERAVLERLDAGCTAALGAWARAHNDRVTVHATLWREADAPLRATATAPSAAAAGGLVAGALLAQGAGTCDGIGAQSPPPPAPPNPEAPAGGGRGPGRAVVDAPLVAAPIPSDGSDRWSQAVRAAGAIPVPIRLLRTDYQAHATAVAELVADLALGKFDQLFLTSARTIEALQRTGADLRDAQRQGGFAVEVIGSATAAAATRAGFEVTRTLSGAAGLWEADGTLRDSALDAWQLRPSSRIAIPASARTAGAIAAALEKRGHRVRRITAYQVVLSETSCIAADEVSLQQLNKPPDAVVLTSPSSARSWERLHPLSRSVPVVALGPVTARAVCELGMPLAATAVSPDAIGLAAALNQILPPLSKE</sequence>
<comment type="subunit">
    <text evidence="3 7">Monomer.</text>
</comment>
<dbReference type="Gene3D" id="3.30.160.40">
    <property type="entry name" value="Porphobilinogen deaminase, C-terminal domain"/>
    <property type="match status" value="1"/>
</dbReference>
<dbReference type="PROSITE" id="PS00533">
    <property type="entry name" value="PORPHOBILINOGEN_DEAM"/>
    <property type="match status" value="1"/>
</dbReference>
<dbReference type="SUPFAM" id="SSF54782">
    <property type="entry name" value="Porphobilinogen deaminase (hydroxymethylbilane synthase), C-terminal domain"/>
    <property type="match status" value="1"/>
</dbReference>
<dbReference type="InterPro" id="IPR036803">
    <property type="entry name" value="Porphobilinogen_deaminase_C_sf"/>
</dbReference>
<dbReference type="Pfam" id="PF01379">
    <property type="entry name" value="Porphobil_deam"/>
    <property type="match status" value="1"/>
</dbReference>
<dbReference type="CDD" id="cd06578">
    <property type="entry name" value="HemD"/>
    <property type="match status" value="1"/>
</dbReference>
<evidence type="ECO:0000256" key="8">
    <source>
        <dbReference type="SAM" id="MobiDB-lite"/>
    </source>
</evidence>
<feature type="region of interest" description="Disordered" evidence="8">
    <location>
        <begin position="297"/>
        <end position="325"/>
    </location>
</feature>
<dbReference type="EMBL" id="VFNV01000001">
    <property type="protein sequence ID" value="TQK76852.1"/>
    <property type="molecule type" value="Genomic_DNA"/>
</dbReference>
<dbReference type="PANTHER" id="PTHR11557">
    <property type="entry name" value="PORPHOBILINOGEN DEAMINASE"/>
    <property type="match status" value="1"/>
</dbReference>
<dbReference type="Gene3D" id="3.40.50.10090">
    <property type="match status" value="2"/>
</dbReference>
<feature type="domain" description="Tetrapyrrole biosynthesis uroporphyrinogen III synthase" evidence="10">
    <location>
        <begin position="343"/>
        <end position="577"/>
    </location>
</feature>
<name>A0A542SQH6_9MICO</name>
<dbReference type="InterPro" id="IPR000860">
    <property type="entry name" value="HemC"/>
</dbReference>
<feature type="compositionally biased region" description="Pro residues" evidence="8">
    <location>
        <begin position="304"/>
        <end position="314"/>
    </location>
</feature>
<dbReference type="AlphaFoldDB" id="A0A542SQH6"/>
<dbReference type="EC" id="2.5.1.61" evidence="7"/>
<comment type="miscellaneous">
    <text evidence="7">The porphobilinogen subunits are added to the dipyrromethane group.</text>
</comment>
<dbReference type="InterPro" id="IPR022418">
    <property type="entry name" value="Porphobilinogen_deaminase_C"/>
</dbReference>
<dbReference type="InterPro" id="IPR022419">
    <property type="entry name" value="Porphobilin_deaminase_cofac_BS"/>
</dbReference>
<evidence type="ECO:0000256" key="5">
    <source>
        <dbReference type="ARBA" id="ARBA00023244"/>
    </source>
</evidence>
<feature type="domain" description="Porphobilinogen deaminase C-terminal" evidence="11">
    <location>
        <begin position="224"/>
        <end position="264"/>
    </location>
</feature>
<dbReference type="InterPro" id="IPR003754">
    <property type="entry name" value="4pyrrol_synth_uPrphyn_synth"/>
</dbReference>
<dbReference type="GO" id="GO:0004418">
    <property type="term" value="F:hydroxymethylbilane synthase activity"/>
    <property type="evidence" value="ECO:0007669"/>
    <property type="project" value="UniProtKB-UniRule"/>
</dbReference>
<keyword evidence="4 7" id="KW-0808">Transferase</keyword>
<evidence type="ECO:0000256" key="6">
    <source>
        <dbReference type="ARBA" id="ARBA00048169"/>
    </source>
</evidence>
<feature type="modified residue" description="S-(dipyrrolylmethanemethyl)cysteine" evidence="7">
    <location>
        <position position="240"/>
    </location>
</feature>
<evidence type="ECO:0000256" key="4">
    <source>
        <dbReference type="ARBA" id="ARBA00022679"/>
    </source>
</evidence>
<dbReference type="RefSeq" id="WP_142112410.1">
    <property type="nucleotide sequence ID" value="NZ_BAAATB010000007.1"/>
</dbReference>
<evidence type="ECO:0000256" key="7">
    <source>
        <dbReference type="HAMAP-Rule" id="MF_00260"/>
    </source>
</evidence>
<evidence type="ECO:0000313" key="13">
    <source>
        <dbReference type="Proteomes" id="UP000316181"/>
    </source>
</evidence>
<dbReference type="OrthoDB" id="9810298at2"/>
<comment type="similarity">
    <text evidence="2 7">Belongs to the HMBS family.</text>
</comment>
<dbReference type="SUPFAM" id="SSF53850">
    <property type="entry name" value="Periplasmic binding protein-like II"/>
    <property type="match status" value="1"/>
</dbReference>
<dbReference type="Pfam" id="PF03900">
    <property type="entry name" value="Porphobil_deamC"/>
    <property type="match status" value="1"/>
</dbReference>
<dbReference type="GO" id="GO:0004852">
    <property type="term" value="F:uroporphyrinogen-III synthase activity"/>
    <property type="evidence" value="ECO:0007669"/>
    <property type="project" value="InterPro"/>
</dbReference>
<evidence type="ECO:0000259" key="9">
    <source>
        <dbReference type="Pfam" id="PF01379"/>
    </source>
</evidence>
<dbReference type="NCBIfam" id="TIGR00212">
    <property type="entry name" value="hemC"/>
    <property type="match status" value="1"/>
</dbReference>
<dbReference type="GO" id="GO:0005737">
    <property type="term" value="C:cytoplasm"/>
    <property type="evidence" value="ECO:0007669"/>
    <property type="project" value="UniProtKB-UniRule"/>
</dbReference>
<evidence type="ECO:0000313" key="12">
    <source>
        <dbReference type="EMBL" id="TQK76852.1"/>
    </source>
</evidence>
<evidence type="ECO:0000256" key="1">
    <source>
        <dbReference type="ARBA" id="ARBA00002869"/>
    </source>
</evidence>
<protein>
    <recommendedName>
        <fullName evidence="7">Porphobilinogen deaminase</fullName>
        <shortName evidence="7">PBG</shortName>
        <ecNumber evidence="7">2.5.1.61</ecNumber>
    </recommendedName>
    <alternativeName>
        <fullName evidence="7">Hydroxymethylbilane synthase</fullName>
        <shortName evidence="7">HMBS</shortName>
    </alternativeName>
    <alternativeName>
        <fullName evidence="7">Pre-uroporphyrinogen synthase</fullName>
    </alternativeName>
</protein>
<dbReference type="InterPro" id="IPR036108">
    <property type="entry name" value="4pyrrol_syn_uPrphyn_synt_sf"/>
</dbReference>
<proteinExistence type="inferred from homology"/>
<feature type="domain" description="Porphobilinogen deaminase N-terminal" evidence="9">
    <location>
        <begin position="7"/>
        <end position="209"/>
    </location>
</feature>
<dbReference type="FunFam" id="3.40.190.10:FF:000005">
    <property type="entry name" value="Porphobilinogen deaminase"/>
    <property type="match status" value="1"/>
</dbReference>
<comment type="cofactor">
    <cofactor evidence="7">
        <name>dipyrromethane</name>
        <dbReference type="ChEBI" id="CHEBI:60342"/>
    </cofactor>
    <text evidence="7">Binds 1 dipyrromethane group covalently.</text>
</comment>
<comment type="catalytic activity">
    <reaction evidence="6 7">
        <text>4 porphobilinogen + H2O = hydroxymethylbilane + 4 NH4(+)</text>
        <dbReference type="Rhea" id="RHEA:13185"/>
        <dbReference type="ChEBI" id="CHEBI:15377"/>
        <dbReference type="ChEBI" id="CHEBI:28938"/>
        <dbReference type="ChEBI" id="CHEBI:57845"/>
        <dbReference type="ChEBI" id="CHEBI:58126"/>
        <dbReference type="EC" id="2.5.1.61"/>
    </reaction>
</comment>
<gene>
    <name evidence="7" type="primary">hemC</name>
    <name evidence="12" type="ORF">FB389_1547</name>
</gene>
<reference evidence="12 13" key="1">
    <citation type="submission" date="2019-06" db="EMBL/GenBank/DDBJ databases">
        <title>Sequencing the genomes of 1000 actinobacteria strains.</title>
        <authorList>
            <person name="Klenk H.-P."/>
        </authorList>
    </citation>
    <scope>NUCLEOTIDE SEQUENCE [LARGE SCALE GENOMIC DNA]</scope>
    <source>
        <strain evidence="12 13">DSM 10596</strain>
    </source>
</reference>
<organism evidence="12 13">
    <name type="scientific">Rarobacter incanus</name>
    <dbReference type="NCBI Taxonomy" id="153494"/>
    <lineage>
        <taxon>Bacteria</taxon>
        <taxon>Bacillati</taxon>
        <taxon>Actinomycetota</taxon>
        <taxon>Actinomycetes</taxon>
        <taxon>Micrococcales</taxon>
        <taxon>Rarobacteraceae</taxon>
        <taxon>Rarobacter</taxon>
    </lineage>
</organism>
<dbReference type="PRINTS" id="PR00151">
    <property type="entry name" value="PORPHBDMNASE"/>
</dbReference>
<keyword evidence="13" id="KW-1185">Reference proteome</keyword>
<accession>A0A542SQH6</accession>
<comment type="function">
    <text evidence="1 7">Tetrapolymerization of the monopyrrole PBG into the hydroxymethylbilane pre-uroporphyrinogen in several discrete steps.</text>
</comment>
<dbReference type="SUPFAM" id="SSF69618">
    <property type="entry name" value="HemD-like"/>
    <property type="match status" value="1"/>
</dbReference>
<dbReference type="GO" id="GO:0006782">
    <property type="term" value="P:protoporphyrinogen IX biosynthetic process"/>
    <property type="evidence" value="ECO:0007669"/>
    <property type="project" value="UniProtKB-UniRule"/>
</dbReference>
<evidence type="ECO:0000256" key="2">
    <source>
        <dbReference type="ARBA" id="ARBA00005638"/>
    </source>
</evidence>
<dbReference type="Gene3D" id="3.40.190.10">
    <property type="entry name" value="Periplasmic binding protein-like II"/>
    <property type="match status" value="2"/>
</dbReference>
<evidence type="ECO:0000256" key="3">
    <source>
        <dbReference type="ARBA" id="ARBA00011245"/>
    </source>
</evidence>
<dbReference type="Proteomes" id="UP000316181">
    <property type="component" value="Unassembled WGS sequence"/>
</dbReference>
<evidence type="ECO:0000259" key="11">
    <source>
        <dbReference type="Pfam" id="PF03900"/>
    </source>
</evidence>
<dbReference type="HAMAP" id="MF_00260">
    <property type="entry name" value="Porphobil_deam"/>
    <property type="match status" value="1"/>
</dbReference>